<feature type="region of interest" description="Disordered" evidence="1">
    <location>
        <begin position="29"/>
        <end position="64"/>
    </location>
</feature>
<dbReference type="eggNOG" id="ENOG502QTIW">
    <property type="taxonomic scope" value="Eukaryota"/>
</dbReference>
<dbReference type="GeneID" id="11532273"/>
<dbReference type="EMBL" id="HE612856">
    <property type="protein sequence ID" value="CCE61510.1"/>
    <property type="molecule type" value="Genomic_DNA"/>
</dbReference>
<keyword evidence="3" id="KW-1185">Reference proteome</keyword>
<dbReference type="Proteomes" id="UP000005666">
    <property type="component" value="Chromosome 1"/>
</dbReference>
<feature type="compositionally biased region" description="Polar residues" evidence="1">
    <location>
        <begin position="29"/>
        <end position="51"/>
    </location>
</feature>
<accession>G8BNN2</accession>
<proteinExistence type="predicted"/>
<evidence type="ECO:0000313" key="3">
    <source>
        <dbReference type="Proteomes" id="UP000005666"/>
    </source>
</evidence>
<evidence type="ECO:0000256" key="1">
    <source>
        <dbReference type="SAM" id="MobiDB-lite"/>
    </source>
</evidence>
<dbReference type="PANTHER" id="PTHR28042">
    <property type="entry name" value="E3 UBIQUITIN-PROTEIN LIGASE COMPLEX SLX5-SLX8 SUBUNIT SLX5"/>
    <property type="match status" value="1"/>
</dbReference>
<dbReference type="KEGG" id="tpf:TPHA_0A04370"/>
<dbReference type="GO" id="GO:0033768">
    <property type="term" value="C:SUMO-targeted ubiquitin ligase complex"/>
    <property type="evidence" value="ECO:0007669"/>
    <property type="project" value="TreeGrafter"/>
</dbReference>
<reference evidence="2 3" key="1">
    <citation type="journal article" date="2011" name="Proc. Natl. Acad. Sci. U.S.A.">
        <title>Evolutionary erosion of yeast sex chromosomes by mating-type switching accidents.</title>
        <authorList>
            <person name="Gordon J.L."/>
            <person name="Armisen D."/>
            <person name="Proux-Wera E."/>
            <person name="Oheigeartaigh S.S."/>
            <person name="Byrne K.P."/>
            <person name="Wolfe K.H."/>
        </authorList>
    </citation>
    <scope>NUCLEOTIDE SEQUENCE [LARGE SCALE GENOMIC DNA]</scope>
    <source>
        <strain evidence="3">ATCC 24235 / CBS 4417 / NBRC 1672 / NRRL Y-8282 / UCD 70-5</strain>
    </source>
</reference>
<organism evidence="2 3">
    <name type="scientific">Tetrapisispora phaffii (strain ATCC 24235 / CBS 4417 / NBRC 1672 / NRRL Y-8282 / UCD 70-5)</name>
    <name type="common">Yeast</name>
    <name type="synonym">Fabospora phaffii</name>
    <dbReference type="NCBI Taxonomy" id="1071381"/>
    <lineage>
        <taxon>Eukaryota</taxon>
        <taxon>Fungi</taxon>
        <taxon>Dikarya</taxon>
        <taxon>Ascomycota</taxon>
        <taxon>Saccharomycotina</taxon>
        <taxon>Saccharomycetes</taxon>
        <taxon>Saccharomycetales</taxon>
        <taxon>Saccharomycetaceae</taxon>
        <taxon>Tetrapisispora</taxon>
    </lineage>
</organism>
<dbReference type="RefSeq" id="XP_003683944.1">
    <property type="nucleotide sequence ID" value="XM_003683896.1"/>
</dbReference>
<dbReference type="STRING" id="1071381.G8BNN2"/>
<dbReference type="GO" id="GO:0004842">
    <property type="term" value="F:ubiquitin-protein transferase activity"/>
    <property type="evidence" value="ECO:0007669"/>
    <property type="project" value="TreeGrafter"/>
</dbReference>
<dbReference type="InterPro" id="IPR038886">
    <property type="entry name" value="E3_SLX5/Rfp1"/>
</dbReference>
<evidence type="ECO:0000313" key="2">
    <source>
        <dbReference type="EMBL" id="CCE61510.1"/>
    </source>
</evidence>
<dbReference type="AlphaFoldDB" id="G8BNN2"/>
<gene>
    <name evidence="2" type="primary">TPHA0A04370</name>
    <name evidence="2" type="ordered locus">TPHA_0A04370</name>
</gene>
<protein>
    <submittedName>
        <fullName evidence="2">Uncharacterized protein</fullName>
    </submittedName>
</protein>
<name>G8BNN2_TETPH</name>
<dbReference type="PANTHER" id="PTHR28042:SF1">
    <property type="entry name" value="E3 UBIQUITIN-PROTEIN LIGASE COMPLEX SLX5-SLX8 SUBUNIT SLX5"/>
    <property type="match status" value="1"/>
</dbReference>
<dbReference type="OrthoDB" id="4090114at2759"/>
<sequence length="664" mass="76750">MHVTNGEMLRPADDFVTIVSDFEHEPRIQSVNNNDNQVTSTAGSSKSTIIEHSNDDHHDDNDDDEIGIISERVNFDTANNDNMDDLSVINEREVVDLDREPEITSVANNTNDDDLMIVGEQVIENPHILLNLPGGRTFELSTTTNDLPFRSSFEMLQNLGRNINLAGQDYMNLTDSTSPIRIVPSVNTPETEGILNNTRTNQNISGRLSRQPRMPSRREIRARNIRNLRITRQRNRLNRFEAQRRERKKAFRINHRRFIFRPEFLRYYPDEIKPLFYQSPDIDTFFNQANIIIDRYHFDKQILKDIFIEFRYGLDHGLFDLPGLVTGYSDEGFIRLWYDFNYDDLNDFEIHSNSLNMLEMFVNEEHLETNTNRVRPYDADYQFPNRNNGLYDRAITTSISSDSYPSAMQGLFVNSNDFGYAQAGEQETQDLIAMIQEREEREHDIRTRKFTKKNEKLQQLIREKAKTIPEGYSSSFSTEVPVKLIDKQDKNGNNVIMLEEQQVEVDDEFGNKKNESVIEVPVCCLCGVELGIGIPETFAGISAEDKKLECFKDIATKYGFSCPYQTMVRPTELDRDLSRRTFISNCGHAFCGRCYNRIHLAKAETKKNNGRDITNKLTRLSQSNRISPVILGSLNPDNYGPKICPGSDCKYQIRARTKMREAYF</sequence>
<dbReference type="HOGENOM" id="CLU_445559_0_0_1"/>